<evidence type="ECO:0000313" key="1">
    <source>
        <dbReference type="EMBL" id="PSV86365.1"/>
    </source>
</evidence>
<organism evidence="1 2">
    <name type="scientific">Photobacterium leiognathi</name>
    <dbReference type="NCBI Taxonomy" id="553611"/>
    <lineage>
        <taxon>Bacteria</taxon>
        <taxon>Pseudomonadati</taxon>
        <taxon>Pseudomonadota</taxon>
        <taxon>Gammaproteobacteria</taxon>
        <taxon>Vibrionales</taxon>
        <taxon>Vibrionaceae</taxon>
        <taxon>Photobacterium</taxon>
    </lineage>
</organism>
<dbReference type="PANTHER" id="PTHR48228">
    <property type="entry name" value="SUCCINYL-COA--D-CITRAMALATE COA-TRANSFERASE"/>
    <property type="match status" value="1"/>
</dbReference>
<dbReference type="Gene3D" id="3.30.1540.10">
    <property type="entry name" value="formyl-coa transferase, domain 3"/>
    <property type="match status" value="1"/>
</dbReference>
<name>A0ABX5GKL8_PHOLE</name>
<dbReference type="InterPro" id="IPR003673">
    <property type="entry name" value="CoA-Trfase_fam_III"/>
</dbReference>
<dbReference type="EMBL" id="PYOI01000001">
    <property type="protein sequence ID" value="PSV86365.1"/>
    <property type="molecule type" value="Genomic_DNA"/>
</dbReference>
<dbReference type="Gene3D" id="3.40.50.10540">
    <property type="entry name" value="Crotonobetainyl-coa:carnitine coa-transferase, domain 1"/>
    <property type="match status" value="3"/>
</dbReference>
<dbReference type="SUPFAM" id="SSF89796">
    <property type="entry name" value="CoA-transferase family III (CaiB/BaiF)"/>
    <property type="match status" value="2"/>
</dbReference>
<protein>
    <submittedName>
        <fullName evidence="1">Carnitine dehydratase</fullName>
    </submittedName>
</protein>
<reference evidence="1 2" key="1">
    <citation type="submission" date="2018-01" db="EMBL/GenBank/DDBJ databases">
        <title>Whole genome sequencing of Histamine producing bacteria.</title>
        <authorList>
            <person name="Butler K."/>
        </authorList>
    </citation>
    <scope>NUCLEOTIDE SEQUENCE [LARGE SCALE GENOMIC DNA]</scope>
    <source>
        <strain evidence="1 2">ATCC 25521</strain>
    </source>
</reference>
<keyword evidence="2" id="KW-1185">Reference proteome</keyword>
<dbReference type="InterPro" id="IPR023606">
    <property type="entry name" value="CoA-Trfase_III_dom_1_sf"/>
</dbReference>
<comment type="caution">
    <text evidence="1">The sequence shown here is derived from an EMBL/GenBank/DDBJ whole genome shotgun (WGS) entry which is preliminary data.</text>
</comment>
<gene>
    <name evidence="1" type="ORF">CTM94_00735</name>
</gene>
<proteinExistence type="predicted"/>
<dbReference type="Proteomes" id="UP000241566">
    <property type="component" value="Unassembled WGS sequence"/>
</dbReference>
<dbReference type="InterPro" id="IPR050509">
    <property type="entry name" value="CoA-transferase_III"/>
</dbReference>
<sequence length="837" mass="93143">MDKNTELPLRHVRVIDFGQQIAGPAVAMVLADQGATVIHIDPPSGPQWKHPANAVLNRNKLSLKLNLKTADGLEKAKALIDWADVVIENFRPGTLANLGIDFEQLRAKRPELITISIPGFASSDSLRRGWKATEAIVTATCGGFNDMGFNRVLMGINPSFSPLPLGSSYATSLAAASVVLALLEREKTGRGDHIEVPIAAALMEGLSYNSYLIENMPLRYINMREAEIARRKQEQLPMDLSYDDLQEYLDPFFRTYQCADARFFYCVCPSHRNHAKRCLRVLGIYDQLVEMGLPDVEDLYQPIADWDGETSIGVYPLPKKWAHIISERMKKAFLTRTSAEWGVLFGQCGIPGAPHRNILEWIHDEHTTQSGLMVKVNDPEYGEMLQPGPLVWFEYVPESLLQPKPRQTIEYDNALILLKQVAEQEITHRPRGSEIKTASHKAWLDGLRVLDLTNVIAGPHSCAFLSRFGAEVIKLDPVTPMYDPLIGIVYAILAGNGKKSTLVDIITDEGRSILHALIRSVDLIVINAPERQIKPLGLDQKSLQTINPDVLFCRLDCFGGPHSGPKSDYIGYDDIIQAASGIMTRFGGAKTPEEHAHIGTLDVNCGFAAGLSIALALLHKHKTGKVSRCRTSLSAITNLAQTPFSLDYHDRVSIDEPSGRNLLGRNELSRFYQTQDGWIFLDSTADELTKMSNIKGLENIESETSIATFLTKAFKQQSSEYWTKAFQIVNIAAAAPWSIEELRSKYTRPIDRNTGIDRGSFSFSFDPNHPSGHSVTQIDNYAIRPSEASIKKVTPTERFGSSTREVLKMLGYNDDAITDMIERKIIGLNWGKEYLPS</sequence>
<dbReference type="InterPro" id="IPR044855">
    <property type="entry name" value="CoA-Trfase_III_dom3_sf"/>
</dbReference>
<dbReference type="PANTHER" id="PTHR48228:SF5">
    <property type="entry name" value="ALPHA-METHYLACYL-COA RACEMASE"/>
    <property type="match status" value="1"/>
</dbReference>
<dbReference type="RefSeq" id="WP_045062168.1">
    <property type="nucleotide sequence ID" value="NZ_JZSK01000001.1"/>
</dbReference>
<accession>A0ABX5GKL8</accession>
<evidence type="ECO:0000313" key="2">
    <source>
        <dbReference type="Proteomes" id="UP000241566"/>
    </source>
</evidence>
<dbReference type="Pfam" id="PF02515">
    <property type="entry name" value="CoA_transf_3"/>
    <property type="match status" value="2"/>
</dbReference>